<accession>A0AA39HKH0</accession>
<dbReference type="AlphaFoldDB" id="A0AA39HKH0"/>
<organism evidence="1 2">
    <name type="scientific">Steinernema hermaphroditum</name>
    <dbReference type="NCBI Taxonomy" id="289476"/>
    <lineage>
        <taxon>Eukaryota</taxon>
        <taxon>Metazoa</taxon>
        <taxon>Ecdysozoa</taxon>
        <taxon>Nematoda</taxon>
        <taxon>Chromadorea</taxon>
        <taxon>Rhabditida</taxon>
        <taxon>Tylenchina</taxon>
        <taxon>Panagrolaimomorpha</taxon>
        <taxon>Strongyloidoidea</taxon>
        <taxon>Steinernematidae</taxon>
        <taxon>Steinernema</taxon>
    </lineage>
</organism>
<sequence>MFNQGKINVFLKPIVVIDYKTIKGRKSHKIMTFYGLVELGGRLYGLRAYASNAPRMLVAFKEALALNKRFFIKKARLRLATRR</sequence>
<protein>
    <submittedName>
        <fullName evidence="1">Uncharacterized protein</fullName>
    </submittedName>
</protein>
<proteinExistence type="predicted"/>
<dbReference type="Proteomes" id="UP001175271">
    <property type="component" value="Unassembled WGS sequence"/>
</dbReference>
<reference evidence="1" key="1">
    <citation type="submission" date="2023-06" db="EMBL/GenBank/DDBJ databases">
        <title>Genomic analysis of the entomopathogenic nematode Steinernema hermaphroditum.</title>
        <authorList>
            <person name="Schwarz E.M."/>
            <person name="Heppert J.K."/>
            <person name="Baniya A."/>
            <person name="Schwartz H.T."/>
            <person name="Tan C.-H."/>
            <person name="Antoshechkin I."/>
            <person name="Sternberg P.W."/>
            <person name="Goodrich-Blair H."/>
            <person name="Dillman A.R."/>
        </authorList>
    </citation>
    <scope>NUCLEOTIDE SEQUENCE</scope>
    <source>
        <strain evidence="1">PS9179</strain>
        <tissue evidence="1">Whole animal</tissue>
    </source>
</reference>
<dbReference type="EMBL" id="JAUCMV010000004">
    <property type="protein sequence ID" value="KAK0406438.1"/>
    <property type="molecule type" value="Genomic_DNA"/>
</dbReference>
<comment type="caution">
    <text evidence="1">The sequence shown here is derived from an EMBL/GenBank/DDBJ whole genome shotgun (WGS) entry which is preliminary data.</text>
</comment>
<keyword evidence="2" id="KW-1185">Reference proteome</keyword>
<gene>
    <name evidence="1" type="ORF">QR680_018571</name>
</gene>
<evidence type="ECO:0000313" key="1">
    <source>
        <dbReference type="EMBL" id="KAK0406438.1"/>
    </source>
</evidence>
<name>A0AA39HKH0_9BILA</name>
<evidence type="ECO:0000313" key="2">
    <source>
        <dbReference type="Proteomes" id="UP001175271"/>
    </source>
</evidence>